<dbReference type="PROSITE" id="PS50929">
    <property type="entry name" value="ABC_TM1F"/>
    <property type="match status" value="1"/>
</dbReference>
<feature type="transmembrane region" description="Helical" evidence="9">
    <location>
        <begin position="53"/>
        <end position="74"/>
    </location>
</feature>
<feature type="transmembrane region" description="Helical" evidence="9">
    <location>
        <begin position="243"/>
        <end position="266"/>
    </location>
</feature>
<protein>
    <submittedName>
        <fullName evidence="12">ABC transporter ATP-binding protein</fullName>
    </submittedName>
</protein>
<keyword evidence="13" id="KW-1185">Reference proteome</keyword>
<evidence type="ECO:0000256" key="3">
    <source>
        <dbReference type="ARBA" id="ARBA00022475"/>
    </source>
</evidence>
<keyword evidence="4 9" id="KW-0812">Transmembrane</keyword>
<feature type="transmembrane region" description="Helical" evidence="9">
    <location>
        <begin position="20"/>
        <end position="41"/>
    </location>
</feature>
<feature type="transmembrane region" description="Helical" evidence="9">
    <location>
        <begin position="272"/>
        <end position="293"/>
    </location>
</feature>
<keyword evidence="8 9" id="KW-0472">Membrane</keyword>
<dbReference type="GO" id="GO:0005886">
    <property type="term" value="C:plasma membrane"/>
    <property type="evidence" value="ECO:0007669"/>
    <property type="project" value="UniProtKB-SubCell"/>
</dbReference>
<comment type="subcellular location">
    <subcellularLocation>
        <location evidence="1">Cell membrane</location>
        <topology evidence="1">Multi-pass membrane protein</topology>
    </subcellularLocation>
</comment>
<dbReference type="SUPFAM" id="SSF52540">
    <property type="entry name" value="P-loop containing nucleoside triphosphate hydrolases"/>
    <property type="match status" value="1"/>
</dbReference>
<evidence type="ECO:0000313" key="13">
    <source>
        <dbReference type="Proteomes" id="UP000657006"/>
    </source>
</evidence>
<evidence type="ECO:0000256" key="6">
    <source>
        <dbReference type="ARBA" id="ARBA00022840"/>
    </source>
</evidence>
<dbReference type="PROSITE" id="PS50893">
    <property type="entry name" value="ABC_TRANSPORTER_2"/>
    <property type="match status" value="1"/>
</dbReference>
<evidence type="ECO:0000259" key="11">
    <source>
        <dbReference type="PROSITE" id="PS50929"/>
    </source>
</evidence>
<dbReference type="PANTHER" id="PTHR24221:SF397">
    <property type="entry name" value="ABC TRANSPORTER, ATP-BINDING TRANSMEMBRANE PROTEIN"/>
    <property type="match status" value="1"/>
</dbReference>
<evidence type="ECO:0000256" key="5">
    <source>
        <dbReference type="ARBA" id="ARBA00022741"/>
    </source>
</evidence>
<dbReference type="CDD" id="cd07346">
    <property type="entry name" value="ABC_6TM_exporters"/>
    <property type="match status" value="1"/>
</dbReference>
<evidence type="ECO:0000256" key="1">
    <source>
        <dbReference type="ARBA" id="ARBA00004651"/>
    </source>
</evidence>
<name>A0A926DRR1_9FIRM</name>
<reference evidence="12" key="1">
    <citation type="submission" date="2020-08" db="EMBL/GenBank/DDBJ databases">
        <title>Genome public.</title>
        <authorList>
            <person name="Liu C."/>
            <person name="Sun Q."/>
        </authorList>
    </citation>
    <scope>NUCLEOTIDE SEQUENCE</scope>
    <source>
        <strain evidence="12">NSJ-32</strain>
    </source>
</reference>
<dbReference type="SUPFAM" id="SSF90123">
    <property type="entry name" value="ABC transporter transmembrane region"/>
    <property type="match status" value="1"/>
</dbReference>
<keyword evidence="7 9" id="KW-1133">Transmembrane helix</keyword>
<feature type="transmembrane region" description="Helical" evidence="9">
    <location>
        <begin position="158"/>
        <end position="177"/>
    </location>
</feature>
<evidence type="ECO:0000256" key="7">
    <source>
        <dbReference type="ARBA" id="ARBA00022989"/>
    </source>
</evidence>
<dbReference type="InterPro" id="IPR017871">
    <property type="entry name" value="ABC_transporter-like_CS"/>
</dbReference>
<dbReference type="Pfam" id="PF00664">
    <property type="entry name" value="ABC_membrane"/>
    <property type="match status" value="1"/>
</dbReference>
<dbReference type="InterPro" id="IPR003439">
    <property type="entry name" value="ABC_transporter-like_ATP-bd"/>
</dbReference>
<dbReference type="Proteomes" id="UP000657006">
    <property type="component" value="Unassembled WGS sequence"/>
</dbReference>
<dbReference type="FunFam" id="3.40.50.300:FF:000221">
    <property type="entry name" value="Multidrug ABC transporter ATP-binding protein"/>
    <property type="match status" value="1"/>
</dbReference>
<proteinExistence type="predicted"/>
<dbReference type="EMBL" id="JACRSQ010000003">
    <property type="protein sequence ID" value="MBC8542587.1"/>
    <property type="molecule type" value="Genomic_DNA"/>
</dbReference>
<dbReference type="GO" id="GO:0140359">
    <property type="term" value="F:ABC-type transporter activity"/>
    <property type="evidence" value="ECO:0007669"/>
    <property type="project" value="InterPro"/>
</dbReference>
<accession>A0A926DRR1</accession>
<keyword evidence="5" id="KW-0547">Nucleotide-binding</keyword>
<evidence type="ECO:0000259" key="10">
    <source>
        <dbReference type="PROSITE" id="PS50893"/>
    </source>
</evidence>
<dbReference type="SMART" id="SM00382">
    <property type="entry name" value="AAA"/>
    <property type="match status" value="1"/>
</dbReference>
<dbReference type="GO" id="GO:0016887">
    <property type="term" value="F:ATP hydrolysis activity"/>
    <property type="evidence" value="ECO:0007669"/>
    <property type="project" value="InterPro"/>
</dbReference>
<dbReference type="PANTHER" id="PTHR24221">
    <property type="entry name" value="ATP-BINDING CASSETTE SUB-FAMILY B"/>
    <property type="match status" value="1"/>
</dbReference>
<keyword evidence="2" id="KW-0813">Transport</keyword>
<feature type="transmembrane region" description="Helical" evidence="9">
    <location>
        <begin position="129"/>
        <end position="152"/>
    </location>
</feature>
<evidence type="ECO:0000256" key="4">
    <source>
        <dbReference type="ARBA" id="ARBA00022692"/>
    </source>
</evidence>
<dbReference type="Pfam" id="PF00005">
    <property type="entry name" value="ABC_tran"/>
    <property type="match status" value="1"/>
</dbReference>
<dbReference type="InterPro" id="IPR039421">
    <property type="entry name" value="Type_1_exporter"/>
</dbReference>
<dbReference type="InterPro" id="IPR011527">
    <property type="entry name" value="ABC1_TM_dom"/>
</dbReference>
<dbReference type="AlphaFoldDB" id="A0A926DRR1"/>
<dbReference type="PROSITE" id="PS00211">
    <property type="entry name" value="ABC_TRANSPORTER_1"/>
    <property type="match status" value="1"/>
</dbReference>
<dbReference type="Gene3D" id="3.40.50.300">
    <property type="entry name" value="P-loop containing nucleotide triphosphate hydrolases"/>
    <property type="match status" value="1"/>
</dbReference>
<keyword evidence="3" id="KW-1003">Cell membrane</keyword>
<dbReference type="InterPro" id="IPR003593">
    <property type="entry name" value="AAA+_ATPase"/>
</dbReference>
<evidence type="ECO:0000256" key="8">
    <source>
        <dbReference type="ARBA" id="ARBA00023136"/>
    </source>
</evidence>
<dbReference type="InterPro" id="IPR027417">
    <property type="entry name" value="P-loop_NTPase"/>
</dbReference>
<comment type="caution">
    <text evidence="12">The sequence shown here is derived from an EMBL/GenBank/DDBJ whole genome shotgun (WGS) entry which is preliminary data.</text>
</comment>
<organism evidence="12 13">
    <name type="scientific">Bianquea renquensis</name>
    <dbReference type="NCBI Taxonomy" id="2763661"/>
    <lineage>
        <taxon>Bacteria</taxon>
        <taxon>Bacillati</taxon>
        <taxon>Bacillota</taxon>
        <taxon>Clostridia</taxon>
        <taxon>Eubacteriales</taxon>
        <taxon>Bianqueaceae</taxon>
        <taxon>Bianquea</taxon>
    </lineage>
</organism>
<evidence type="ECO:0000256" key="2">
    <source>
        <dbReference type="ARBA" id="ARBA00022448"/>
    </source>
</evidence>
<dbReference type="GO" id="GO:0034040">
    <property type="term" value="F:ATPase-coupled lipid transmembrane transporter activity"/>
    <property type="evidence" value="ECO:0007669"/>
    <property type="project" value="TreeGrafter"/>
</dbReference>
<dbReference type="RefSeq" id="WP_177718769.1">
    <property type="nucleotide sequence ID" value="NZ_JACRSQ010000003.1"/>
</dbReference>
<evidence type="ECO:0000256" key="9">
    <source>
        <dbReference type="SAM" id="Phobius"/>
    </source>
</evidence>
<sequence length="576" mass="63924">MFKKVKPYMGEYMSYTKKAILCVCIAIIFSVLPYFFLYQIIAPLIGGQELSLTKVAMLIAFTAVCMAGNALLYVKGLSYSHHSAYNTLKNIRISLQKKLEAQPLGAIRELGNGRIKKVFTDDIETIEILLAHAIPEGIANLLIPVIVILAMFFVDWKLALLCIAALPIGMFAMGMMFKAGTAKMGAYYAAGAKMNNTIIEYINGMEVVKVFNRDGESYARLENDITSYRDFTLAWYKVCWPWMALYSSIIPCIALFALPVGGWFVLQGWSSLADFILILCMSFAVGTPVLKALSFAGKFPQLNYKIDELEKLIDNPPLKQSERDFEGSSHGIRFENVHFSYKDTEVLHGIDLALKEGQMTALVGESGSGKSTLAKLLVHFYDLNGGRITLGGQDIRDMKIEALNDQISYVSQEQFLFNTSLYENILIGRPTASREEVLEAARRAQCDEFLARVPQGIDTMAGDGGKMLSGGERQRISLARALLKNAPVIVLDEATAFIDPENEEKMNAAISEVIAGKTVLVIAHRLHTIKNADKICVLNQGNLAAEGTHDELLRSSDEYRRLWKAAEESAVWEVRA</sequence>
<dbReference type="InterPro" id="IPR036640">
    <property type="entry name" value="ABC1_TM_sf"/>
</dbReference>
<evidence type="ECO:0000313" key="12">
    <source>
        <dbReference type="EMBL" id="MBC8542587.1"/>
    </source>
</evidence>
<feature type="domain" description="ABC transmembrane type-1" evidence="11">
    <location>
        <begin position="19"/>
        <end position="301"/>
    </location>
</feature>
<gene>
    <name evidence="12" type="ORF">H8730_03365</name>
</gene>
<feature type="domain" description="ABC transporter" evidence="10">
    <location>
        <begin position="332"/>
        <end position="565"/>
    </location>
</feature>
<dbReference type="Gene3D" id="1.20.1560.10">
    <property type="entry name" value="ABC transporter type 1, transmembrane domain"/>
    <property type="match status" value="1"/>
</dbReference>
<dbReference type="GO" id="GO:0005524">
    <property type="term" value="F:ATP binding"/>
    <property type="evidence" value="ECO:0007669"/>
    <property type="project" value="UniProtKB-KW"/>
</dbReference>
<keyword evidence="6 12" id="KW-0067">ATP-binding</keyword>